<evidence type="ECO:0000256" key="1">
    <source>
        <dbReference type="SAM" id="MobiDB-lite"/>
    </source>
</evidence>
<keyword evidence="2" id="KW-0472">Membrane</keyword>
<keyword evidence="2" id="KW-0812">Transmembrane</keyword>
<dbReference type="RefSeq" id="WP_166781077.1">
    <property type="nucleotide sequence ID" value="NZ_JAAOYO010000004.1"/>
</dbReference>
<proteinExistence type="predicted"/>
<reference evidence="3 4" key="1">
    <citation type="submission" date="2020-03" db="EMBL/GenBank/DDBJ databases">
        <title>Above-ground endophytic microbial communities from plants in different locations in the United States.</title>
        <authorList>
            <person name="Frank C."/>
        </authorList>
    </citation>
    <scope>NUCLEOTIDE SEQUENCE [LARGE SCALE GENOMIC DNA]</scope>
    <source>
        <strain evidence="3 4">WW7</strain>
    </source>
</reference>
<evidence type="ECO:0000256" key="2">
    <source>
        <dbReference type="SAM" id="Phobius"/>
    </source>
</evidence>
<feature type="transmembrane region" description="Helical" evidence="2">
    <location>
        <begin position="95"/>
        <end position="116"/>
    </location>
</feature>
<comment type="caution">
    <text evidence="3">The sequence shown here is derived from an EMBL/GenBank/DDBJ whole genome shotgun (WGS) entry which is preliminary data.</text>
</comment>
<feature type="compositionally biased region" description="Basic residues" evidence="1">
    <location>
        <begin position="12"/>
        <end position="21"/>
    </location>
</feature>
<protein>
    <submittedName>
        <fullName evidence="3">Uncharacterized protein</fullName>
    </submittedName>
</protein>
<evidence type="ECO:0000313" key="3">
    <source>
        <dbReference type="EMBL" id="NII42074.1"/>
    </source>
</evidence>
<organism evidence="3 4">
    <name type="scientific">Curtobacterium salicis</name>
    <dbReference type="NCBI Taxonomy" id="1779862"/>
    <lineage>
        <taxon>Bacteria</taxon>
        <taxon>Bacillati</taxon>
        <taxon>Actinomycetota</taxon>
        <taxon>Actinomycetes</taxon>
        <taxon>Micrococcales</taxon>
        <taxon>Microbacteriaceae</taxon>
        <taxon>Curtobacterium</taxon>
    </lineage>
</organism>
<feature type="transmembrane region" description="Helical" evidence="2">
    <location>
        <begin position="68"/>
        <end position="88"/>
    </location>
</feature>
<sequence length="418" mass="43158">MTAARKDDGRRGSRRPAHGTRRTAQQYDPLGAMGSRPLAVVIGAGGVLWAALVSLFDRDVLGSPTVSALTVLLLAASAVVVISASSPFRAPFTRWAFVAHVGLLAAATVTSAAAQWGPDRSLVNDFMVLLCAIGIVAVAPYRPWTDLVVGGLVLAAVNALTAGGVAAVHPAGVPVSVAAFLAAAPTLVLTAAAAVFADTFAGLAERVQIRAGSYSVERAERDGITASVQQDRSTILARDVAPFFAELRTRAAITDADRARARAIADGIRQVMVAEADRTWLEYAVRVSGDAAATVDDPEGLAAAMDADERTVVRTVVRALLGAPTVDPAGVHVTVAPITAGPGSLARGPAGSGPAATMVPGAARPRVAMTFAVAVADSDVGIHRSFDPYFAVLRVTFPDTDVAVRPSSLTLRFSYDQH</sequence>
<feature type="transmembrane region" description="Helical" evidence="2">
    <location>
        <begin position="122"/>
        <end position="141"/>
    </location>
</feature>
<accession>A0ABX0TAP9</accession>
<keyword evidence="2" id="KW-1133">Transmembrane helix</keyword>
<feature type="transmembrane region" description="Helical" evidence="2">
    <location>
        <begin position="148"/>
        <end position="169"/>
    </location>
</feature>
<keyword evidence="4" id="KW-1185">Reference proteome</keyword>
<feature type="transmembrane region" description="Helical" evidence="2">
    <location>
        <begin position="38"/>
        <end position="56"/>
    </location>
</feature>
<evidence type="ECO:0000313" key="4">
    <source>
        <dbReference type="Proteomes" id="UP001318300"/>
    </source>
</evidence>
<gene>
    <name evidence="3" type="ORF">E9228_002732</name>
</gene>
<feature type="compositionally biased region" description="Basic and acidic residues" evidence="1">
    <location>
        <begin position="1"/>
        <end position="11"/>
    </location>
</feature>
<feature type="transmembrane region" description="Helical" evidence="2">
    <location>
        <begin position="175"/>
        <end position="197"/>
    </location>
</feature>
<dbReference type="EMBL" id="JAAOYO010000004">
    <property type="protein sequence ID" value="NII42074.1"/>
    <property type="molecule type" value="Genomic_DNA"/>
</dbReference>
<dbReference type="Proteomes" id="UP001318300">
    <property type="component" value="Unassembled WGS sequence"/>
</dbReference>
<feature type="region of interest" description="Disordered" evidence="1">
    <location>
        <begin position="1"/>
        <end position="29"/>
    </location>
</feature>
<name>A0ABX0TAP9_9MICO</name>